<sequence>MICRFCGVGCSVDFWAFSVVGDAGVGTLGAAEALAVGDLVTGAFVAGAFVTGTFLAGAFLAGGWLGPVPGVSVLGGSDSVINELLLAGWS</sequence>
<proteinExistence type="predicted"/>
<comment type="caution">
    <text evidence="1">The sequence shown here is derived from an EMBL/GenBank/DDBJ whole genome shotgun (WGS) entry which is preliminary data.</text>
</comment>
<evidence type="ECO:0000313" key="2">
    <source>
        <dbReference type="Proteomes" id="UP000216311"/>
    </source>
</evidence>
<reference evidence="1 2" key="1">
    <citation type="submission" date="2017-07" db="EMBL/GenBank/DDBJ databases">
        <title>Draft whole genome sequences of clinical Proprionibacteriaceae strains.</title>
        <authorList>
            <person name="Bernier A.-M."/>
            <person name="Bernard K."/>
            <person name="Domingo M.-C."/>
        </authorList>
    </citation>
    <scope>NUCLEOTIDE SEQUENCE [LARGE SCALE GENOMIC DNA]</scope>
    <source>
        <strain evidence="1 2">NML 130396</strain>
    </source>
</reference>
<accession>A0A255H4Y3</accession>
<dbReference type="AlphaFoldDB" id="A0A255H4Y3"/>
<keyword evidence="2" id="KW-1185">Reference proteome</keyword>
<gene>
    <name evidence="1" type="ORF">CGZ93_07530</name>
</gene>
<name>A0A255H4Y3_9ACTN</name>
<evidence type="ECO:0000313" key="1">
    <source>
        <dbReference type="EMBL" id="OYO22691.1"/>
    </source>
</evidence>
<protein>
    <submittedName>
        <fullName evidence="1">Uncharacterized protein</fullName>
    </submittedName>
</protein>
<dbReference type="Proteomes" id="UP000216311">
    <property type="component" value="Unassembled WGS sequence"/>
</dbReference>
<organism evidence="1 2">
    <name type="scientific">Enemella dayhoffiae</name>
    <dbReference type="NCBI Taxonomy" id="2016507"/>
    <lineage>
        <taxon>Bacteria</taxon>
        <taxon>Bacillati</taxon>
        <taxon>Actinomycetota</taxon>
        <taxon>Actinomycetes</taxon>
        <taxon>Propionibacteriales</taxon>
        <taxon>Propionibacteriaceae</taxon>
        <taxon>Enemella</taxon>
    </lineage>
</organism>
<dbReference type="EMBL" id="NMVQ01000010">
    <property type="protein sequence ID" value="OYO22691.1"/>
    <property type="molecule type" value="Genomic_DNA"/>
</dbReference>